<dbReference type="Proteomes" id="UP000270296">
    <property type="component" value="Unassembled WGS sequence"/>
</dbReference>
<evidence type="ECO:0000313" key="2">
    <source>
        <dbReference type="Proteomes" id="UP000270296"/>
    </source>
</evidence>
<protein>
    <submittedName>
        <fullName evidence="3">Secreted protein</fullName>
    </submittedName>
</protein>
<dbReference type="AlphaFoldDB" id="A0A183IGB3"/>
<organism evidence="3">
    <name type="scientific">Soboliphyme baturini</name>
    <dbReference type="NCBI Taxonomy" id="241478"/>
    <lineage>
        <taxon>Eukaryota</taxon>
        <taxon>Metazoa</taxon>
        <taxon>Ecdysozoa</taxon>
        <taxon>Nematoda</taxon>
        <taxon>Enoplea</taxon>
        <taxon>Dorylaimia</taxon>
        <taxon>Dioctophymatida</taxon>
        <taxon>Dioctophymatoidea</taxon>
        <taxon>Soboliphymatidae</taxon>
        <taxon>Soboliphyme</taxon>
    </lineage>
</organism>
<accession>A0A183IGB3</accession>
<name>A0A183IGB3_9BILA</name>
<reference evidence="1 2" key="2">
    <citation type="submission" date="2018-11" db="EMBL/GenBank/DDBJ databases">
        <authorList>
            <consortium name="Pathogen Informatics"/>
        </authorList>
    </citation>
    <scope>NUCLEOTIDE SEQUENCE [LARGE SCALE GENOMIC DNA]</scope>
</reference>
<keyword evidence="2" id="KW-1185">Reference proteome</keyword>
<gene>
    <name evidence="1" type="ORF">SBAD_LOCUS2657</name>
</gene>
<evidence type="ECO:0000313" key="3">
    <source>
        <dbReference type="WBParaSite" id="SBAD_0000278701-mRNA-1"/>
    </source>
</evidence>
<reference evidence="3" key="1">
    <citation type="submission" date="2016-06" db="UniProtKB">
        <authorList>
            <consortium name="WormBaseParasite"/>
        </authorList>
    </citation>
    <scope>IDENTIFICATION</scope>
</reference>
<sequence length="113" mass="12843">MLRMRGRELCCMADELKVVLLRPSLHRNADHSGSVAHALENGHGFNNSEVTVVDRQRDKLKLLIKEPLHIAAGKSRTCNGWFHCHFSGMEHDSSFNQRPSYCPANLVNYQLTQ</sequence>
<evidence type="ECO:0000313" key="1">
    <source>
        <dbReference type="EMBL" id="VDO98497.1"/>
    </source>
</evidence>
<dbReference type="EMBL" id="UZAM01007339">
    <property type="protein sequence ID" value="VDO98497.1"/>
    <property type="molecule type" value="Genomic_DNA"/>
</dbReference>
<dbReference type="WBParaSite" id="SBAD_0000278701-mRNA-1">
    <property type="protein sequence ID" value="SBAD_0000278701-mRNA-1"/>
    <property type="gene ID" value="SBAD_0000278701"/>
</dbReference>
<proteinExistence type="predicted"/>